<dbReference type="Proteomes" id="UP000248021">
    <property type="component" value="Unassembled WGS sequence"/>
</dbReference>
<feature type="domain" description="Pirin N-terminal" evidence="3">
    <location>
        <begin position="38"/>
        <end position="137"/>
    </location>
</feature>
<evidence type="ECO:0000313" key="5">
    <source>
        <dbReference type="EMBL" id="PXW54664.1"/>
    </source>
</evidence>
<sequence>MSKSFIIRDHERGHDTIRSDGTRSSYIAGHPDGFVTRASSFNFHDYQSGRPGFGPVRVFGDEIFHGAGCGYNMHPHHNFVICAFVFEGQLTHINTAGEGMVDQLRAGDYYVFSAGSGGKHSELSVTSEDMHAIYLWLMPRQLFLPPTYHRAHFDYRRRRNTIVQLVGDADTALPIPQDLRVSRLMADAGRSFTYTLRSRGHGAYIFVREGSATVDGVALGRRDSAGFSDRDDPAITIDIGEDDSDIIVVETIMIDDDNIKAWEHDHAGH</sequence>
<evidence type="ECO:0000259" key="4">
    <source>
        <dbReference type="Pfam" id="PF17954"/>
    </source>
</evidence>
<dbReference type="InterPro" id="IPR003829">
    <property type="entry name" value="Pirin_N_dom"/>
</dbReference>
<evidence type="ECO:0000259" key="3">
    <source>
        <dbReference type="Pfam" id="PF02678"/>
    </source>
</evidence>
<dbReference type="OrthoDB" id="8436144at2"/>
<comment type="similarity">
    <text evidence="1 2">Belongs to the pirin family.</text>
</comment>
<evidence type="ECO:0000313" key="6">
    <source>
        <dbReference type="Proteomes" id="UP000248021"/>
    </source>
</evidence>
<reference evidence="5 6" key="1">
    <citation type="submission" date="2018-05" db="EMBL/GenBank/DDBJ databases">
        <title>Genomic Encyclopedia of Type Strains, Phase IV (KMG-IV): sequencing the most valuable type-strain genomes for metagenomic binning, comparative biology and taxonomic classification.</title>
        <authorList>
            <person name="Goeker M."/>
        </authorList>
    </citation>
    <scope>NUCLEOTIDE SEQUENCE [LARGE SCALE GENOMIC DNA]</scope>
    <source>
        <strain evidence="5 6">DSM 6462</strain>
    </source>
</reference>
<feature type="domain" description="Quercetin 2,3-dioxygenase C-terminal cupin" evidence="4">
    <location>
        <begin position="169"/>
        <end position="249"/>
    </location>
</feature>
<dbReference type="InterPro" id="IPR012093">
    <property type="entry name" value="Pirin"/>
</dbReference>
<keyword evidence="6" id="KW-1185">Reference proteome</keyword>
<evidence type="ECO:0000256" key="1">
    <source>
        <dbReference type="ARBA" id="ARBA00008416"/>
    </source>
</evidence>
<dbReference type="Gene3D" id="2.60.120.10">
    <property type="entry name" value="Jelly Rolls"/>
    <property type="match status" value="2"/>
</dbReference>
<protein>
    <recommendedName>
        <fullName evidence="7">Redox-sensitive bicupin YhaK (Pirin superfamily)</fullName>
    </recommendedName>
</protein>
<dbReference type="PANTHER" id="PTHR43212:SF3">
    <property type="entry name" value="QUERCETIN 2,3-DIOXYGENASE"/>
    <property type="match status" value="1"/>
</dbReference>
<dbReference type="SUPFAM" id="SSF51182">
    <property type="entry name" value="RmlC-like cupins"/>
    <property type="match status" value="1"/>
</dbReference>
<dbReference type="Pfam" id="PF17954">
    <property type="entry name" value="Pirin_C_2"/>
    <property type="match status" value="1"/>
</dbReference>
<proteinExistence type="inferred from homology"/>
<dbReference type="Pfam" id="PF02678">
    <property type="entry name" value="Pirin"/>
    <property type="match status" value="1"/>
</dbReference>
<dbReference type="RefSeq" id="WP_110377120.1">
    <property type="nucleotide sequence ID" value="NZ_CAKNFM010000006.1"/>
</dbReference>
<dbReference type="PANTHER" id="PTHR43212">
    <property type="entry name" value="QUERCETIN 2,3-DIOXYGENASE"/>
    <property type="match status" value="1"/>
</dbReference>
<gene>
    <name evidence="5" type="ORF">C7450_111196</name>
</gene>
<accession>A0A2V3TYY7</accession>
<dbReference type="InterPro" id="IPR041602">
    <property type="entry name" value="Quercetinase_C"/>
</dbReference>
<evidence type="ECO:0008006" key="7">
    <source>
        <dbReference type="Google" id="ProtNLM"/>
    </source>
</evidence>
<dbReference type="AlphaFoldDB" id="A0A2V3TYY7"/>
<organism evidence="5 6">
    <name type="scientific">Chelatococcus asaccharovorans</name>
    <dbReference type="NCBI Taxonomy" id="28210"/>
    <lineage>
        <taxon>Bacteria</taxon>
        <taxon>Pseudomonadati</taxon>
        <taxon>Pseudomonadota</taxon>
        <taxon>Alphaproteobacteria</taxon>
        <taxon>Hyphomicrobiales</taxon>
        <taxon>Chelatococcaceae</taxon>
        <taxon>Chelatococcus</taxon>
    </lineage>
</organism>
<name>A0A2V3TYY7_9HYPH</name>
<dbReference type="EMBL" id="QJJK01000011">
    <property type="protein sequence ID" value="PXW54664.1"/>
    <property type="molecule type" value="Genomic_DNA"/>
</dbReference>
<evidence type="ECO:0000256" key="2">
    <source>
        <dbReference type="RuleBase" id="RU003457"/>
    </source>
</evidence>
<dbReference type="InterPro" id="IPR011051">
    <property type="entry name" value="RmlC_Cupin_sf"/>
</dbReference>
<comment type="caution">
    <text evidence="5">The sequence shown here is derived from an EMBL/GenBank/DDBJ whole genome shotgun (WGS) entry which is preliminary data.</text>
</comment>
<dbReference type="InterPro" id="IPR014710">
    <property type="entry name" value="RmlC-like_jellyroll"/>
</dbReference>